<dbReference type="PANTHER" id="PTHR43441:SF5">
    <property type="entry name" value="FAMILY ACETYLTRANSFERASE, PUTATIVE-RELATED"/>
    <property type="match status" value="1"/>
</dbReference>
<organism evidence="2 3">
    <name type="scientific">Dendrothele bispora (strain CBS 962.96)</name>
    <dbReference type="NCBI Taxonomy" id="1314807"/>
    <lineage>
        <taxon>Eukaryota</taxon>
        <taxon>Fungi</taxon>
        <taxon>Dikarya</taxon>
        <taxon>Basidiomycota</taxon>
        <taxon>Agaricomycotina</taxon>
        <taxon>Agaricomycetes</taxon>
        <taxon>Agaricomycetidae</taxon>
        <taxon>Agaricales</taxon>
        <taxon>Agaricales incertae sedis</taxon>
        <taxon>Dendrothele</taxon>
    </lineage>
</organism>
<evidence type="ECO:0000313" key="3">
    <source>
        <dbReference type="Proteomes" id="UP000297245"/>
    </source>
</evidence>
<dbReference type="AlphaFoldDB" id="A0A4V4HDN1"/>
<dbReference type="PANTHER" id="PTHR43441">
    <property type="entry name" value="RIBOSOMAL-PROTEIN-SERINE ACETYLTRANSFERASE"/>
    <property type="match status" value="1"/>
</dbReference>
<sequence>MSQYSSKRDTNFCFPIPDVLENNRIKIVPFIPSEHVEEVFEASQDDRLWSYLPCGPFKTCTDFQNFWENRICARNAETLFVIFDKTTSSDNPKEAGSKTSSESGLVTAGLIGYVETSAIDLCTEIGLVVISPPFQRTHVASNAVGLLMHHALNLPEKGGWGLRRVQWQANTMNVNSIKLAERMGFQREATLRWAKVLPTEKAIGSNGHPERRGDPRPGCPGRDSALLAVYWDDWENGLQGTHDLQVPPGCPYRKVLNVSS</sequence>
<dbReference type="SUPFAM" id="SSF55729">
    <property type="entry name" value="Acyl-CoA N-acyltransferases (Nat)"/>
    <property type="match status" value="1"/>
</dbReference>
<dbReference type="Pfam" id="PF13302">
    <property type="entry name" value="Acetyltransf_3"/>
    <property type="match status" value="1"/>
</dbReference>
<dbReference type="PROSITE" id="PS51186">
    <property type="entry name" value="GNAT"/>
    <property type="match status" value="1"/>
</dbReference>
<dbReference type="GO" id="GO:0008999">
    <property type="term" value="F:protein-N-terminal-alanine acetyltransferase activity"/>
    <property type="evidence" value="ECO:0007669"/>
    <property type="project" value="TreeGrafter"/>
</dbReference>
<dbReference type="EMBL" id="ML179436">
    <property type="protein sequence ID" value="THU87745.1"/>
    <property type="molecule type" value="Genomic_DNA"/>
</dbReference>
<accession>A0A4V4HDN1</accession>
<dbReference type="InterPro" id="IPR000182">
    <property type="entry name" value="GNAT_dom"/>
</dbReference>
<dbReference type="OrthoDB" id="41238at2759"/>
<protein>
    <submittedName>
        <fullName evidence="2">Acyl-CoA N-acyltransferase</fullName>
    </submittedName>
</protein>
<dbReference type="Proteomes" id="UP000297245">
    <property type="component" value="Unassembled WGS sequence"/>
</dbReference>
<keyword evidence="2" id="KW-0808">Transferase</keyword>
<evidence type="ECO:0000313" key="2">
    <source>
        <dbReference type="EMBL" id="THU87745.1"/>
    </source>
</evidence>
<dbReference type="InterPro" id="IPR051908">
    <property type="entry name" value="Ribosomal_N-acetyltransferase"/>
</dbReference>
<reference evidence="2 3" key="1">
    <citation type="journal article" date="2019" name="Nat. Ecol. Evol.">
        <title>Megaphylogeny resolves global patterns of mushroom evolution.</title>
        <authorList>
            <person name="Varga T."/>
            <person name="Krizsan K."/>
            <person name="Foldi C."/>
            <person name="Dima B."/>
            <person name="Sanchez-Garcia M."/>
            <person name="Sanchez-Ramirez S."/>
            <person name="Szollosi G.J."/>
            <person name="Szarkandi J.G."/>
            <person name="Papp V."/>
            <person name="Albert L."/>
            <person name="Andreopoulos W."/>
            <person name="Angelini C."/>
            <person name="Antonin V."/>
            <person name="Barry K.W."/>
            <person name="Bougher N.L."/>
            <person name="Buchanan P."/>
            <person name="Buyck B."/>
            <person name="Bense V."/>
            <person name="Catcheside P."/>
            <person name="Chovatia M."/>
            <person name="Cooper J."/>
            <person name="Damon W."/>
            <person name="Desjardin D."/>
            <person name="Finy P."/>
            <person name="Geml J."/>
            <person name="Haridas S."/>
            <person name="Hughes K."/>
            <person name="Justo A."/>
            <person name="Karasinski D."/>
            <person name="Kautmanova I."/>
            <person name="Kiss B."/>
            <person name="Kocsube S."/>
            <person name="Kotiranta H."/>
            <person name="LaButti K.M."/>
            <person name="Lechner B.E."/>
            <person name="Liimatainen K."/>
            <person name="Lipzen A."/>
            <person name="Lukacs Z."/>
            <person name="Mihaltcheva S."/>
            <person name="Morgado L.N."/>
            <person name="Niskanen T."/>
            <person name="Noordeloos M.E."/>
            <person name="Ohm R.A."/>
            <person name="Ortiz-Santana B."/>
            <person name="Ovrebo C."/>
            <person name="Racz N."/>
            <person name="Riley R."/>
            <person name="Savchenko A."/>
            <person name="Shiryaev A."/>
            <person name="Soop K."/>
            <person name="Spirin V."/>
            <person name="Szebenyi C."/>
            <person name="Tomsovsky M."/>
            <person name="Tulloss R.E."/>
            <person name="Uehling J."/>
            <person name="Grigoriev I.V."/>
            <person name="Vagvolgyi C."/>
            <person name="Papp T."/>
            <person name="Martin F.M."/>
            <person name="Miettinen O."/>
            <person name="Hibbett D.S."/>
            <person name="Nagy L.G."/>
        </authorList>
    </citation>
    <scope>NUCLEOTIDE SEQUENCE [LARGE SCALE GENOMIC DNA]</scope>
    <source>
        <strain evidence="2 3">CBS 962.96</strain>
    </source>
</reference>
<keyword evidence="2" id="KW-0012">Acyltransferase</keyword>
<dbReference type="InterPro" id="IPR016181">
    <property type="entry name" value="Acyl_CoA_acyltransferase"/>
</dbReference>
<dbReference type="Gene3D" id="3.40.630.30">
    <property type="match status" value="1"/>
</dbReference>
<keyword evidence="3" id="KW-1185">Reference proteome</keyword>
<feature type="domain" description="N-acetyltransferase" evidence="1">
    <location>
        <begin position="25"/>
        <end position="204"/>
    </location>
</feature>
<name>A0A4V4HDN1_DENBC</name>
<proteinExistence type="predicted"/>
<evidence type="ECO:0000259" key="1">
    <source>
        <dbReference type="PROSITE" id="PS51186"/>
    </source>
</evidence>
<gene>
    <name evidence="2" type="ORF">K435DRAFT_804033</name>
</gene>
<dbReference type="GO" id="GO:1990189">
    <property type="term" value="F:protein N-terminal-serine acetyltransferase activity"/>
    <property type="evidence" value="ECO:0007669"/>
    <property type="project" value="TreeGrafter"/>
</dbReference>